<evidence type="ECO:0000256" key="1">
    <source>
        <dbReference type="SAM" id="SignalP"/>
    </source>
</evidence>
<accession>A0ABM3VID1</accession>
<dbReference type="Proteomes" id="UP001652621">
    <property type="component" value="Unplaced"/>
</dbReference>
<protein>
    <submittedName>
        <fullName evidence="3">Epidermal growth factor-like protein</fullName>
    </submittedName>
</protein>
<dbReference type="GeneID" id="131805861"/>
<keyword evidence="1" id="KW-0732">Signal</keyword>
<keyword evidence="2" id="KW-1185">Reference proteome</keyword>
<evidence type="ECO:0000313" key="2">
    <source>
        <dbReference type="Proteomes" id="UP001652621"/>
    </source>
</evidence>
<dbReference type="SUPFAM" id="SSF57184">
    <property type="entry name" value="Growth factor receptor domain"/>
    <property type="match status" value="1"/>
</dbReference>
<gene>
    <name evidence="3" type="primary">LOC131805861</name>
</gene>
<organism evidence="2 3">
    <name type="scientific">Musca domestica</name>
    <name type="common">House fly</name>
    <dbReference type="NCBI Taxonomy" id="7370"/>
    <lineage>
        <taxon>Eukaryota</taxon>
        <taxon>Metazoa</taxon>
        <taxon>Ecdysozoa</taxon>
        <taxon>Arthropoda</taxon>
        <taxon>Hexapoda</taxon>
        <taxon>Insecta</taxon>
        <taxon>Pterygota</taxon>
        <taxon>Neoptera</taxon>
        <taxon>Endopterygota</taxon>
        <taxon>Diptera</taxon>
        <taxon>Brachycera</taxon>
        <taxon>Muscomorpha</taxon>
        <taxon>Muscoidea</taxon>
        <taxon>Muscidae</taxon>
        <taxon>Musca</taxon>
    </lineage>
</organism>
<dbReference type="RefSeq" id="XP_058985551.1">
    <property type="nucleotide sequence ID" value="XM_059129568.1"/>
</dbReference>
<proteinExistence type="predicted"/>
<feature type="signal peptide" evidence="1">
    <location>
        <begin position="1"/>
        <end position="28"/>
    </location>
</feature>
<dbReference type="PANTHER" id="PTHR24047">
    <property type="entry name" value="FI01909P-RELATED"/>
    <property type="match status" value="1"/>
</dbReference>
<name>A0ABM3VID1_MUSDO</name>
<feature type="chain" id="PRO_5047243221" evidence="1">
    <location>
        <begin position="29"/>
        <end position="196"/>
    </location>
</feature>
<dbReference type="InterPro" id="IPR053255">
    <property type="entry name" value="EGF-like_domain"/>
</dbReference>
<reference evidence="3" key="1">
    <citation type="submission" date="2025-08" db="UniProtKB">
        <authorList>
            <consortium name="RefSeq"/>
        </authorList>
    </citation>
    <scope>IDENTIFICATION</scope>
    <source>
        <strain evidence="3">Aabys</strain>
        <tissue evidence="3">Whole body</tissue>
    </source>
</reference>
<sequence>MANMSQRQSLLSIFVLLKLLAAAVVVESQICFQNVTREIPVKRNNAFVRANITTTIKVCCDGYQLDPMDRTRCVSICAPEFAYSDGQCVPKCDNCENGECLSPNNCKCNDGYNWSPEHGCSPSCPEGCSNGVCIAPSVCRCSQGFYFTSTEGCVPIGNNMRSVDDAGADDDGPEVEGYFKYLGKKIHFTGVLDNAP</sequence>
<dbReference type="Gene3D" id="2.10.25.10">
    <property type="entry name" value="Laminin"/>
    <property type="match status" value="2"/>
</dbReference>
<evidence type="ECO:0000313" key="3">
    <source>
        <dbReference type="RefSeq" id="XP_058985551.1"/>
    </source>
</evidence>
<dbReference type="InterPro" id="IPR009030">
    <property type="entry name" value="Growth_fac_rcpt_cys_sf"/>
</dbReference>
<dbReference type="PANTHER" id="PTHR24047:SF32">
    <property type="entry name" value="FI01909P-RELATED"/>
    <property type="match status" value="1"/>
</dbReference>